<gene>
    <name evidence="1" type="ORF">CDAR_73741</name>
</gene>
<protein>
    <submittedName>
        <fullName evidence="1">Uncharacterized protein</fullName>
    </submittedName>
</protein>
<name>A0AAV4MTP3_9ARAC</name>
<evidence type="ECO:0000313" key="2">
    <source>
        <dbReference type="Proteomes" id="UP001054837"/>
    </source>
</evidence>
<accession>A0AAV4MTP3</accession>
<organism evidence="1 2">
    <name type="scientific">Caerostris darwini</name>
    <dbReference type="NCBI Taxonomy" id="1538125"/>
    <lineage>
        <taxon>Eukaryota</taxon>
        <taxon>Metazoa</taxon>
        <taxon>Ecdysozoa</taxon>
        <taxon>Arthropoda</taxon>
        <taxon>Chelicerata</taxon>
        <taxon>Arachnida</taxon>
        <taxon>Araneae</taxon>
        <taxon>Araneomorphae</taxon>
        <taxon>Entelegynae</taxon>
        <taxon>Araneoidea</taxon>
        <taxon>Araneidae</taxon>
        <taxon>Caerostris</taxon>
    </lineage>
</organism>
<dbReference type="Proteomes" id="UP001054837">
    <property type="component" value="Unassembled WGS sequence"/>
</dbReference>
<comment type="caution">
    <text evidence="1">The sequence shown here is derived from an EMBL/GenBank/DDBJ whole genome shotgun (WGS) entry which is preliminary data.</text>
</comment>
<proteinExistence type="predicted"/>
<keyword evidence="2" id="KW-1185">Reference proteome</keyword>
<dbReference type="EMBL" id="BPLQ01000771">
    <property type="protein sequence ID" value="GIX74802.1"/>
    <property type="molecule type" value="Genomic_DNA"/>
</dbReference>
<sequence>MGEPKSSRHILSFEYGKHYSPPRALSRRNKPPATEVQTASVISPDNEYFGGAPCSFLHPVRHHSPTPVLGLWISLRLCLWL</sequence>
<dbReference type="AlphaFoldDB" id="A0AAV4MTP3"/>
<evidence type="ECO:0000313" key="1">
    <source>
        <dbReference type="EMBL" id="GIX74802.1"/>
    </source>
</evidence>
<reference evidence="1 2" key="1">
    <citation type="submission" date="2021-06" db="EMBL/GenBank/DDBJ databases">
        <title>Caerostris darwini draft genome.</title>
        <authorList>
            <person name="Kono N."/>
            <person name="Arakawa K."/>
        </authorList>
    </citation>
    <scope>NUCLEOTIDE SEQUENCE [LARGE SCALE GENOMIC DNA]</scope>
</reference>